<organism evidence="12 13">
    <name type="scientific">Bacillus oleivorans</name>
    <dbReference type="NCBI Taxonomy" id="1448271"/>
    <lineage>
        <taxon>Bacteria</taxon>
        <taxon>Bacillati</taxon>
        <taxon>Bacillota</taxon>
        <taxon>Bacilli</taxon>
        <taxon>Bacillales</taxon>
        <taxon>Bacillaceae</taxon>
        <taxon>Bacillus</taxon>
    </lineage>
</organism>
<dbReference type="SUPFAM" id="SSF52374">
    <property type="entry name" value="Nucleotidylyl transferase"/>
    <property type="match status" value="1"/>
</dbReference>
<dbReference type="EMBL" id="OAOP01000002">
    <property type="protein sequence ID" value="SNX67841.1"/>
    <property type="molecule type" value="Genomic_DNA"/>
</dbReference>
<dbReference type="InterPro" id="IPR005248">
    <property type="entry name" value="NadD/NMNAT"/>
</dbReference>
<dbReference type="GO" id="GO:0005524">
    <property type="term" value="F:ATP binding"/>
    <property type="evidence" value="ECO:0007669"/>
    <property type="project" value="UniProtKB-KW"/>
</dbReference>
<keyword evidence="6 10" id="KW-0547">Nucleotide-binding</keyword>
<dbReference type="NCBIfam" id="NF000840">
    <property type="entry name" value="PRK00071.1-3"/>
    <property type="match status" value="1"/>
</dbReference>
<dbReference type="HAMAP" id="MF_00244">
    <property type="entry name" value="NaMN_adenylyltr"/>
    <property type="match status" value="1"/>
</dbReference>
<evidence type="ECO:0000256" key="5">
    <source>
        <dbReference type="ARBA" id="ARBA00022695"/>
    </source>
</evidence>
<dbReference type="Proteomes" id="UP000219546">
    <property type="component" value="Unassembled WGS sequence"/>
</dbReference>
<keyword evidence="5 10" id="KW-0548">Nucleotidyltransferase</keyword>
<evidence type="ECO:0000256" key="7">
    <source>
        <dbReference type="ARBA" id="ARBA00022840"/>
    </source>
</evidence>
<keyword evidence="4 10" id="KW-0808">Transferase</keyword>
<keyword evidence="3 10" id="KW-0662">Pyridine nucleotide biosynthesis</keyword>
<dbReference type="Pfam" id="PF01467">
    <property type="entry name" value="CTP_transf_like"/>
    <property type="match status" value="1"/>
</dbReference>
<keyword evidence="13" id="KW-1185">Reference proteome</keyword>
<evidence type="ECO:0000313" key="12">
    <source>
        <dbReference type="EMBL" id="SNX67841.1"/>
    </source>
</evidence>
<evidence type="ECO:0000256" key="10">
    <source>
        <dbReference type="HAMAP-Rule" id="MF_00244"/>
    </source>
</evidence>
<evidence type="ECO:0000256" key="1">
    <source>
        <dbReference type="ARBA" id="ARBA00002324"/>
    </source>
</evidence>
<comment type="pathway">
    <text evidence="2 10">Cofactor biosynthesis; NAD(+) biosynthesis; deamido-NAD(+) from nicotinate D-ribonucleotide: step 1/1.</text>
</comment>
<dbReference type="AlphaFoldDB" id="A0A285CJR6"/>
<dbReference type="InterPro" id="IPR004821">
    <property type="entry name" value="Cyt_trans-like"/>
</dbReference>
<evidence type="ECO:0000256" key="9">
    <source>
        <dbReference type="ARBA" id="ARBA00048721"/>
    </source>
</evidence>
<evidence type="ECO:0000256" key="2">
    <source>
        <dbReference type="ARBA" id="ARBA00005019"/>
    </source>
</evidence>
<accession>A0A285CJR6</accession>
<name>A0A285CJR6_9BACI</name>
<evidence type="ECO:0000259" key="11">
    <source>
        <dbReference type="Pfam" id="PF01467"/>
    </source>
</evidence>
<dbReference type="GO" id="GO:0009435">
    <property type="term" value="P:NAD+ biosynthetic process"/>
    <property type="evidence" value="ECO:0007669"/>
    <property type="project" value="UniProtKB-UniRule"/>
</dbReference>
<comment type="catalytic activity">
    <reaction evidence="9 10">
        <text>nicotinate beta-D-ribonucleotide + ATP + H(+) = deamido-NAD(+) + diphosphate</text>
        <dbReference type="Rhea" id="RHEA:22860"/>
        <dbReference type="ChEBI" id="CHEBI:15378"/>
        <dbReference type="ChEBI" id="CHEBI:30616"/>
        <dbReference type="ChEBI" id="CHEBI:33019"/>
        <dbReference type="ChEBI" id="CHEBI:57502"/>
        <dbReference type="ChEBI" id="CHEBI:58437"/>
        <dbReference type="EC" id="2.7.7.18"/>
    </reaction>
</comment>
<keyword evidence="7 10" id="KW-0067">ATP-binding</keyword>
<comment type="function">
    <text evidence="1 10">Catalyzes the reversible adenylation of nicotinate mononucleotide (NaMN) to nicotinic acid adenine dinucleotide (NaAD).</text>
</comment>
<gene>
    <name evidence="10" type="primary">nadD</name>
    <name evidence="12" type="ORF">SAMN05877753_10245</name>
</gene>
<dbReference type="NCBIfam" id="TIGR00125">
    <property type="entry name" value="cyt_tran_rel"/>
    <property type="match status" value="1"/>
</dbReference>
<evidence type="ECO:0000256" key="4">
    <source>
        <dbReference type="ARBA" id="ARBA00022679"/>
    </source>
</evidence>
<evidence type="ECO:0000256" key="3">
    <source>
        <dbReference type="ARBA" id="ARBA00022642"/>
    </source>
</evidence>
<dbReference type="CDD" id="cd02165">
    <property type="entry name" value="NMNAT"/>
    <property type="match status" value="1"/>
</dbReference>
<dbReference type="NCBIfam" id="NF000841">
    <property type="entry name" value="PRK00071.1-4"/>
    <property type="match status" value="1"/>
</dbReference>
<evidence type="ECO:0000313" key="13">
    <source>
        <dbReference type="Proteomes" id="UP000219546"/>
    </source>
</evidence>
<dbReference type="Gene3D" id="3.40.50.620">
    <property type="entry name" value="HUPs"/>
    <property type="match status" value="1"/>
</dbReference>
<evidence type="ECO:0000256" key="8">
    <source>
        <dbReference type="ARBA" id="ARBA00023027"/>
    </source>
</evidence>
<dbReference type="PANTHER" id="PTHR39321">
    <property type="entry name" value="NICOTINATE-NUCLEOTIDE ADENYLYLTRANSFERASE-RELATED"/>
    <property type="match status" value="1"/>
</dbReference>
<dbReference type="GO" id="GO:0004515">
    <property type="term" value="F:nicotinate-nucleotide adenylyltransferase activity"/>
    <property type="evidence" value="ECO:0007669"/>
    <property type="project" value="UniProtKB-UniRule"/>
</dbReference>
<dbReference type="EC" id="2.7.7.18" evidence="10"/>
<sequence>MEKKIGILGGTFDPPHIGHLIIANECLSQASLDEIWFMPNNVPPHKHKTDHVTNEEREQMVRLAIQDHPQFKLETIELHREGKSYTVDTMRQLVNQNPGLAFYFIIGGDMIEYLPNWYKVDELVQMVQFLGVKRPYYQHQSKYPVQMLDVPEIYLSSTQIRDRIQKGQSIRYLVPDCVKEYIEENGIYGT</sequence>
<proteinExistence type="inferred from homology"/>
<comment type="similarity">
    <text evidence="10">Belongs to the NadD family.</text>
</comment>
<dbReference type="NCBIfam" id="TIGR00482">
    <property type="entry name" value="nicotinate (nicotinamide) nucleotide adenylyltransferase"/>
    <property type="match status" value="1"/>
</dbReference>
<dbReference type="PANTHER" id="PTHR39321:SF3">
    <property type="entry name" value="PHOSPHOPANTETHEINE ADENYLYLTRANSFERASE"/>
    <property type="match status" value="1"/>
</dbReference>
<dbReference type="RefSeq" id="WP_097157259.1">
    <property type="nucleotide sequence ID" value="NZ_JBEPMQ010000013.1"/>
</dbReference>
<reference evidence="12 13" key="1">
    <citation type="submission" date="2017-08" db="EMBL/GenBank/DDBJ databases">
        <authorList>
            <person name="de Groot N.N."/>
        </authorList>
    </citation>
    <scope>NUCLEOTIDE SEQUENCE [LARGE SCALE GENOMIC DNA]</scope>
    <source>
        <strain evidence="12 13">JC228</strain>
    </source>
</reference>
<dbReference type="InterPro" id="IPR014729">
    <property type="entry name" value="Rossmann-like_a/b/a_fold"/>
</dbReference>
<dbReference type="OrthoDB" id="5295945at2"/>
<dbReference type="UniPathway" id="UPA00253">
    <property type="reaction ID" value="UER00332"/>
</dbReference>
<feature type="domain" description="Cytidyltransferase-like" evidence="11">
    <location>
        <begin position="7"/>
        <end position="163"/>
    </location>
</feature>
<keyword evidence="8 10" id="KW-0520">NAD</keyword>
<evidence type="ECO:0000256" key="6">
    <source>
        <dbReference type="ARBA" id="ARBA00022741"/>
    </source>
</evidence>
<protein>
    <recommendedName>
        <fullName evidence="10">Probable nicotinate-nucleotide adenylyltransferase</fullName>
        <ecNumber evidence="10">2.7.7.18</ecNumber>
    </recommendedName>
    <alternativeName>
        <fullName evidence="10">Deamido-NAD(+) diphosphorylase</fullName>
    </alternativeName>
    <alternativeName>
        <fullName evidence="10">Deamido-NAD(+) pyrophosphorylase</fullName>
    </alternativeName>
    <alternativeName>
        <fullName evidence="10">Nicotinate mononucleotide adenylyltransferase</fullName>
        <shortName evidence="10">NaMN adenylyltransferase</shortName>
    </alternativeName>
</protein>